<feature type="compositionally biased region" description="Polar residues" evidence="17">
    <location>
        <begin position="318"/>
        <end position="337"/>
    </location>
</feature>
<keyword evidence="10" id="KW-0805">Transcription regulation</keyword>
<dbReference type="OrthoDB" id="899at2759"/>
<evidence type="ECO:0000256" key="8">
    <source>
        <dbReference type="ARBA" id="ARBA00022833"/>
    </source>
</evidence>
<evidence type="ECO:0000313" key="21">
    <source>
        <dbReference type="EMBL" id="CAA7056717.1"/>
    </source>
</evidence>
<keyword evidence="4" id="KW-0808">Transferase</keyword>
<sequence>MNVQAHMSGQVPNQGTMPQNNGNPQMQNLVVASAGAGAGVGPSRGPMDHDILKLRQYMQTLVFNMLQQRQPSPADAASKAKYMDVARRLEEGLFKMAISKEDYVNRSTLESRITSLIKGRQVPNYSQRSANSSPVGTMIPTPGLSHAVSNPHSMVTSSADAEVVGNSNITSTAVNTGNLLAAGGMHGGAMSNGFQHSSRNFSLGSGGNMASLGSQRSTPQMIPTPGFVNSNTNNNSGGFSAEPTLVPQSQQQQQRQDTGSQNSHMLSNQMNVGHRPDMQPKPVDMASNCVNGGVGVNAKSVGTGNSPKVIEQAIDNFPQSGKQGEGYSTTNPDTLGSGNLHGGVTSVGMMNNAQNINTTSFQPVSRANPSMPHQQQQFQQIPNRFQQQPNQIQQQQQKFLQQRKLKQQTLQQHKLISNDGLGKPQVASGMVTNVKHEPGLEDHSGAMQSQASEQFQLSQFQNQYQNTGEESYTGAQHLSGTSQSDICASLPQQSPQIQQVLHPQNIGSDSINSISNLAVGVKSESNPLGQWHSQSQENTQMSNGMSSEQHIQEDFRQRITGMDEAQPNNLTEGSVSGQNHFSTISESHSLQHSIGAACRFGNVNRDPKFRNQQRWLLFLLHARTCKSPGGRCPDRNCGTVQKLWSHMNTCVETQCVYPRCHPTKALITHYKNCKDLRCPVCVPVKTYNQQQANARAQARLRSESSAMSAVNRAVVSNDSLCATAGAVSVSPRCADNLDNLQPPSKRLKVEQSVQPVVPETESCKSSIVSTTETELSQDAERKDHTHSDAHAALKSENLEVKEEISDISVQAGFSIKEIKHEAFENVPNPRPVSEPGKHHLSGASPKQENIKIEQEPERLKKEDLVESHDVASKSGKPKIKGVSLTELFTPEQVREHIRGLRQWVGQSKAKAEKNQAMGNSMNENSCQLCAVEKLTFEPPPLYCTPCGARIKRSAMFYTIGAGETRHCFCIPCYNESRGDTILAEGKPILKATLEKKKNDEETEEWWVQCDKCEAWQHQICGLFNGRRNDGGQAEYTCPNCYIIEVERNERKPLPQSAVLGAIDLPKTILSDHLEQRLFKRLEQERTERARSQAKNYDEIPTAESLVVRVVSSVDKKVEVKSRFLEIFAKDNFPTEFPYKSKVVLLFQKIEGVEVCLFGMYVQEFGSECSLPNQRRVYLSYLDSVKYFRPDIRTSNGEALRTFVYQEILIGYLEYCKLRGFTSCYIWACPPLKGEDYILYCHPEIQKTPKSDKLREWYLAMLRKAAKEGIVAGTTNLYDHFFLQTGECRAKVTAARLPYFDGDYWPGAAEDIISQMGQEDDGRKGNKKGILKKPITKRALKASGQSDMAGNTSKDLLLMHKLGETIHPMKEDFIMVHLQHCCTHCCTLMVTGNRWVCSQCKDFQLCDGCYEAEQKREDRGRHPVNQKDKHNLYPVEITDIPADTKDKDEILESEFFDTRQAFLSLCQGNHYQYDTLRRAKHSSMMVLYHLHNPTAPAFVTTCNACHLDIETGQGWRCEVCPDYDVCNTCYSREACMNHPHKLTNHPSLADQNEQNKEARQLRVLQLRKMLDLLVHATLCRSTQCQYPNCRKVKALFRHALKCKIRASGGCVLCKKMWYLLQLHARACKESNCDVPRCGDLKEHLRRLQQQSDSRRRAAVMEMMRQRAAEVAGTSG</sequence>
<feature type="domain" description="TAZ-type" evidence="18">
    <location>
        <begin position="1556"/>
        <end position="1639"/>
    </location>
</feature>
<dbReference type="SUPFAM" id="SSF57903">
    <property type="entry name" value="FYVE/PHD zinc finger"/>
    <property type="match status" value="1"/>
</dbReference>
<dbReference type="PROSITE" id="PS50134">
    <property type="entry name" value="ZF_TAZ"/>
    <property type="match status" value="2"/>
</dbReference>
<evidence type="ECO:0000256" key="14">
    <source>
        <dbReference type="ARBA" id="ARBA00023315"/>
    </source>
</evidence>
<feature type="domain" description="ZZ-type" evidence="19">
    <location>
        <begin position="1376"/>
        <end position="1439"/>
    </location>
</feature>
<dbReference type="CDD" id="cd15614">
    <property type="entry name" value="PHD_HAC_like"/>
    <property type="match status" value="1"/>
</dbReference>
<feature type="compositionally biased region" description="Polar residues" evidence="17">
    <location>
        <begin position="211"/>
        <end position="221"/>
    </location>
</feature>
<dbReference type="InterPro" id="IPR013178">
    <property type="entry name" value="Histone_AcTrfase_Rtt109/CBP"/>
</dbReference>
<proteinExistence type="predicted"/>
<dbReference type="EMBL" id="CACVBM020001651">
    <property type="protein sequence ID" value="CAA7056717.1"/>
    <property type="molecule type" value="Genomic_DNA"/>
</dbReference>
<keyword evidence="14" id="KW-0012">Acyltransferase</keyword>
<dbReference type="EC" id="2.3.1.48" evidence="3"/>
<evidence type="ECO:0000256" key="4">
    <source>
        <dbReference type="ARBA" id="ARBA00022679"/>
    </source>
</evidence>
<dbReference type="InterPro" id="IPR019787">
    <property type="entry name" value="Znf_PHD-finger"/>
</dbReference>
<dbReference type="PANTHER" id="PTHR13808">
    <property type="entry name" value="CBP/P300-RELATED"/>
    <property type="match status" value="1"/>
</dbReference>
<reference evidence="21" key="1">
    <citation type="submission" date="2020-01" db="EMBL/GenBank/DDBJ databases">
        <authorList>
            <person name="Mishra B."/>
        </authorList>
    </citation>
    <scope>NUCLEOTIDE SEQUENCE [LARGE SCALE GENOMIC DNA]</scope>
</reference>
<dbReference type="FunFam" id="3.30.60.90:FF:000022">
    <property type="entry name" value="Histone acetyltransferase of the CBP family 12"/>
    <property type="match status" value="1"/>
</dbReference>
<dbReference type="Pfam" id="PF00569">
    <property type="entry name" value="ZZ"/>
    <property type="match status" value="1"/>
</dbReference>
<keyword evidence="7 16" id="KW-0863">Zinc-finger</keyword>
<keyword evidence="11" id="KW-0010">Activator</keyword>
<dbReference type="InterPro" id="IPR013083">
    <property type="entry name" value="Znf_RING/FYVE/PHD"/>
</dbReference>
<feature type="region of interest" description="Disordered" evidence="17">
    <location>
        <begin position="747"/>
        <end position="789"/>
    </location>
</feature>
<keyword evidence="8" id="KW-0862">Zinc</keyword>
<evidence type="ECO:0000256" key="17">
    <source>
        <dbReference type="SAM" id="MobiDB-lite"/>
    </source>
</evidence>
<feature type="region of interest" description="Disordered" evidence="17">
    <location>
        <begin position="318"/>
        <end position="348"/>
    </location>
</feature>
<feature type="domain" description="ZZ-type" evidence="19">
    <location>
        <begin position="1496"/>
        <end position="1549"/>
    </location>
</feature>
<feature type="region of interest" description="Disordered" evidence="17">
    <location>
        <begin position="199"/>
        <end position="276"/>
    </location>
</feature>
<feature type="domain" description="TAZ-type" evidence="18">
    <location>
        <begin position="605"/>
        <end position="684"/>
    </location>
</feature>
<dbReference type="FunFam" id="3.30.60.90:FF:000018">
    <property type="entry name" value="Histone acetyltransferase HAC1"/>
    <property type="match status" value="1"/>
</dbReference>
<dbReference type="GO" id="GO:0045944">
    <property type="term" value="P:positive regulation of transcription by RNA polymerase II"/>
    <property type="evidence" value="ECO:0007669"/>
    <property type="project" value="TreeGrafter"/>
</dbReference>
<dbReference type="Gene3D" id="1.20.1020.10">
    <property type="entry name" value="TAZ domain"/>
    <property type="match status" value="2"/>
</dbReference>
<evidence type="ECO:0000256" key="2">
    <source>
        <dbReference type="ARBA" id="ARBA00004123"/>
    </source>
</evidence>
<feature type="region of interest" description="Disordered" evidence="17">
    <location>
        <begin position="825"/>
        <end position="855"/>
    </location>
</feature>
<dbReference type="InterPro" id="IPR000197">
    <property type="entry name" value="Znf_TAZ"/>
</dbReference>
<evidence type="ECO:0000256" key="12">
    <source>
        <dbReference type="ARBA" id="ARBA00023163"/>
    </source>
</evidence>
<evidence type="ECO:0000256" key="5">
    <source>
        <dbReference type="ARBA" id="ARBA00022723"/>
    </source>
</evidence>
<dbReference type="Pfam" id="PF00628">
    <property type="entry name" value="PHD"/>
    <property type="match status" value="1"/>
</dbReference>
<dbReference type="GO" id="GO:0004402">
    <property type="term" value="F:histone acetyltransferase activity"/>
    <property type="evidence" value="ECO:0007669"/>
    <property type="project" value="InterPro"/>
</dbReference>
<dbReference type="PROSITE" id="PS01357">
    <property type="entry name" value="ZF_ZZ_1"/>
    <property type="match status" value="1"/>
</dbReference>
<organism evidence="21 22">
    <name type="scientific">Microthlaspi erraticum</name>
    <dbReference type="NCBI Taxonomy" id="1685480"/>
    <lineage>
        <taxon>Eukaryota</taxon>
        <taxon>Viridiplantae</taxon>
        <taxon>Streptophyta</taxon>
        <taxon>Embryophyta</taxon>
        <taxon>Tracheophyta</taxon>
        <taxon>Spermatophyta</taxon>
        <taxon>Magnoliopsida</taxon>
        <taxon>eudicotyledons</taxon>
        <taxon>Gunneridae</taxon>
        <taxon>Pentapetalae</taxon>
        <taxon>rosids</taxon>
        <taxon>malvids</taxon>
        <taxon>Brassicales</taxon>
        <taxon>Brassicaceae</taxon>
        <taxon>Coluteocarpeae</taxon>
        <taxon>Microthlaspi</taxon>
    </lineage>
</organism>
<evidence type="ECO:0000256" key="10">
    <source>
        <dbReference type="ARBA" id="ARBA00023015"/>
    </source>
</evidence>
<evidence type="ECO:0000256" key="3">
    <source>
        <dbReference type="ARBA" id="ARBA00013184"/>
    </source>
</evidence>
<keyword evidence="5" id="KW-0479">Metal-binding</keyword>
<evidence type="ECO:0000256" key="11">
    <source>
        <dbReference type="ARBA" id="ARBA00023159"/>
    </source>
</evidence>
<keyword evidence="12" id="KW-0804">Transcription</keyword>
<feature type="compositionally biased region" description="Polar residues" evidence="17">
    <location>
        <begin position="1"/>
        <end position="16"/>
    </location>
</feature>
<feature type="compositionally biased region" description="Low complexity" evidence="17">
    <location>
        <begin position="248"/>
        <end position="263"/>
    </location>
</feature>
<protein>
    <recommendedName>
        <fullName evidence="3">histone acetyltransferase</fullName>
        <ecNumber evidence="3">2.3.1.48</ecNumber>
    </recommendedName>
</protein>
<dbReference type="GO" id="GO:0003713">
    <property type="term" value="F:transcription coactivator activity"/>
    <property type="evidence" value="ECO:0007669"/>
    <property type="project" value="TreeGrafter"/>
</dbReference>
<evidence type="ECO:0000256" key="1">
    <source>
        <dbReference type="ARBA" id="ARBA00002581"/>
    </source>
</evidence>
<comment type="catalytic activity">
    <reaction evidence="15">
        <text>L-lysyl-[protein] + acetyl-CoA = N(6)-acetyl-L-lysyl-[protein] + CoA + H(+)</text>
        <dbReference type="Rhea" id="RHEA:45948"/>
        <dbReference type="Rhea" id="RHEA-COMP:9752"/>
        <dbReference type="Rhea" id="RHEA-COMP:10731"/>
        <dbReference type="ChEBI" id="CHEBI:15378"/>
        <dbReference type="ChEBI" id="CHEBI:29969"/>
        <dbReference type="ChEBI" id="CHEBI:57287"/>
        <dbReference type="ChEBI" id="CHEBI:57288"/>
        <dbReference type="ChEBI" id="CHEBI:61930"/>
        <dbReference type="EC" id="2.3.1.48"/>
    </reaction>
</comment>
<evidence type="ECO:0000256" key="9">
    <source>
        <dbReference type="ARBA" id="ARBA00022853"/>
    </source>
</evidence>
<dbReference type="Proteomes" id="UP000467841">
    <property type="component" value="Unassembled WGS sequence"/>
</dbReference>
<dbReference type="GO" id="GO:0000123">
    <property type="term" value="C:histone acetyltransferase complex"/>
    <property type="evidence" value="ECO:0007669"/>
    <property type="project" value="TreeGrafter"/>
</dbReference>
<dbReference type="Gene3D" id="3.30.60.90">
    <property type="match status" value="2"/>
</dbReference>
<evidence type="ECO:0000256" key="16">
    <source>
        <dbReference type="PROSITE-ProRule" id="PRU00228"/>
    </source>
</evidence>
<feature type="domain" description="CBP/p300-type HAT" evidence="20">
    <location>
        <begin position="1058"/>
        <end position="1494"/>
    </location>
</feature>
<dbReference type="InterPro" id="IPR000433">
    <property type="entry name" value="Znf_ZZ"/>
</dbReference>
<feature type="region of interest" description="Disordered" evidence="17">
    <location>
        <begin position="1"/>
        <end position="25"/>
    </location>
</feature>
<dbReference type="InterPro" id="IPR011011">
    <property type="entry name" value="Znf_FYVE_PHD"/>
</dbReference>
<dbReference type="SMART" id="SM00551">
    <property type="entry name" value="ZnF_TAZ"/>
    <property type="match status" value="2"/>
</dbReference>
<feature type="compositionally biased region" description="Polar residues" evidence="17">
    <location>
        <begin position="763"/>
        <end position="776"/>
    </location>
</feature>
<dbReference type="SMART" id="SM01250">
    <property type="entry name" value="KAT11"/>
    <property type="match status" value="1"/>
</dbReference>
<evidence type="ECO:0000259" key="20">
    <source>
        <dbReference type="PROSITE" id="PS51727"/>
    </source>
</evidence>
<keyword evidence="13" id="KW-0539">Nucleus</keyword>
<evidence type="ECO:0000259" key="19">
    <source>
        <dbReference type="PROSITE" id="PS50135"/>
    </source>
</evidence>
<dbReference type="SUPFAM" id="SSF57933">
    <property type="entry name" value="TAZ domain"/>
    <property type="match status" value="2"/>
</dbReference>
<dbReference type="Gene3D" id="3.30.40.10">
    <property type="entry name" value="Zinc/RING finger domain, C3HC4 (zinc finger)"/>
    <property type="match status" value="1"/>
</dbReference>
<keyword evidence="6" id="KW-0677">Repeat</keyword>
<evidence type="ECO:0000259" key="18">
    <source>
        <dbReference type="PROSITE" id="PS50134"/>
    </source>
</evidence>
<dbReference type="GO" id="GO:0008270">
    <property type="term" value="F:zinc ion binding"/>
    <property type="evidence" value="ECO:0007669"/>
    <property type="project" value="UniProtKB-KW"/>
</dbReference>
<feature type="compositionally biased region" description="Low complexity" evidence="17">
    <location>
        <begin position="226"/>
        <end position="240"/>
    </location>
</feature>
<dbReference type="InterPro" id="IPR035898">
    <property type="entry name" value="TAZ_dom_sf"/>
</dbReference>
<gene>
    <name evidence="21" type="ORF">MERR_LOCUS43953</name>
</gene>
<keyword evidence="22" id="KW-1185">Reference proteome</keyword>
<name>A0A6D2KQ45_9BRAS</name>
<dbReference type="InterPro" id="IPR031162">
    <property type="entry name" value="CBP_P300_HAT"/>
</dbReference>
<dbReference type="InterPro" id="IPR043145">
    <property type="entry name" value="Znf_ZZ_sf"/>
</dbReference>
<keyword evidence="9" id="KW-0156">Chromatin regulator</keyword>
<evidence type="ECO:0000256" key="15">
    <source>
        <dbReference type="ARBA" id="ARBA00048017"/>
    </source>
</evidence>
<comment type="caution">
    <text evidence="21">The sequence shown here is derived from an EMBL/GenBank/DDBJ whole genome shotgun (WGS) entry which is preliminary data.</text>
</comment>
<dbReference type="FunFam" id="1.20.1020.10:FF:000003">
    <property type="entry name" value="Histone acetyltransferase HAC1-like protein"/>
    <property type="match status" value="1"/>
</dbReference>
<evidence type="ECO:0000256" key="6">
    <source>
        <dbReference type="ARBA" id="ARBA00022737"/>
    </source>
</evidence>
<dbReference type="SUPFAM" id="SSF57850">
    <property type="entry name" value="RING/U-box"/>
    <property type="match status" value="2"/>
</dbReference>
<dbReference type="PANTHER" id="PTHR13808:SF1">
    <property type="entry name" value="HISTONE ACETYLTRANSFERASE"/>
    <property type="match status" value="1"/>
</dbReference>
<comment type="function">
    <text evidence="1">Acetyltransferase enzyme. Acetylates histones, giving a specific tag for transcriptional activation.</text>
</comment>
<dbReference type="Pfam" id="PF08214">
    <property type="entry name" value="HAT_KAT11"/>
    <property type="match status" value="1"/>
</dbReference>
<evidence type="ECO:0000256" key="13">
    <source>
        <dbReference type="ARBA" id="ARBA00023242"/>
    </source>
</evidence>
<dbReference type="PROSITE" id="PS51727">
    <property type="entry name" value="CBP_P300_HAT"/>
    <property type="match status" value="1"/>
</dbReference>
<dbReference type="GO" id="GO:0031490">
    <property type="term" value="F:chromatin DNA binding"/>
    <property type="evidence" value="ECO:0007669"/>
    <property type="project" value="TreeGrafter"/>
</dbReference>
<dbReference type="Pfam" id="PF02135">
    <property type="entry name" value="zf-TAZ"/>
    <property type="match status" value="2"/>
</dbReference>
<feature type="compositionally biased region" description="Basic and acidic residues" evidence="17">
    <location>
        <begin position="778"/>
        <end position="789"/>
    </location>
</feature>
<dbReference type="GO" id="GO:0005634">
    <property type="term" value="C:nucleus"/>
    <property type="evidence" value="ECO:0007669"/>
    <property type="project" value="UniProtKB-SubCell"/>
</dbReference>
<dbReference type="GO" id="GO:0005667">
    <property type="term" value="C:transcription regulator complex"/>
    <property type="evidence" value="ECO:0007669"/>
    <property type="project" value="TreeGrafter"/>
</dbReference>
<dbReference type="CDD" id="cd02337">
    <property type="entry name" value="ZZ_CBP"/>
    <property type="match status" value="1"/>
</dbReference>
<evidence type="ECO:0000256" key="7">
    <source>
        <dbReference type="ARBA" id="ARBA00022771"/>
    </source>
</evidence>
<dbReference type="SMART" id="SM00291">
    <property type="entry name" value="ZnF_ZZ"/>
    <property type="match status" value="2"/>
</dbReference>
<dbReference type="PROSITE" id="PS50135">
    <property type="entry name" value="ZF_ZZ_2"/>
    <property type="match status" value="2"/>
</dbReference>
<comment type="subcellular location">
    <subcellularLocation>
        <location evidence="2">Nucleus</location>
    </subcellularLocation>
</comment>
<evidence type="ECO:0000313" key="22">
    <source>
        <dbReference type="Proteomes" id="UP000467841"/>
    </source>
</evidence>
<accession>A0A6D2KQ45</accession>